<proteinExistence type="predicted"/>
<gene>
    <name evidence="2" type="ORF">ABB30_07635</name>
</gene>
<accession>A0A0R0DF79</accession>
<evidence type="ECO:0000313" key="3">
    <source>
        <dbReference type="Proteomes" id="UP000050956"/>
    </source>
</evidence>
<dbReference type="RefSeq" id="WP_057637709.1">
    <property type="nucleotide sequence ID" value="NZ_LDJM01000018.1"/>
</dbReference>
<evidence type="ECO:0000313" key="2">
    <source>
        <dbReference type="EMBL" id="KRG77362.1"/>
    </source>
</evidence>
<dbReference type="Proteomes" id="UP000050956">
    <property type="component" value="Unassembled WGS sequence"/>
</dbReference>
<organism evidence="2 3">
    <name type="scientific">Stenotrophomonas ginsengisoli</name>
    <dbReference type="NCBI Taxonomy" id="336566"/>
    <lineage>
        <taxon>Bacteria</taxon>
        <taxon>Pseudomonadati</taxon>
        <taxon>Pseudomonadota</taxon>
        <taxon>Gammaproteobacteria</taxon>
        <taxon>Lysobacterales</taxon>
        <taxon>Lysobacteraceae</taxon>
        <taxon>Stenotrophomonas</taxon>
    </lineage>
</organism>
<feature type="region of interest" description="Disordered" evidence="1">
    <location>
        <begin position="37"/>
        <end position="60"/>
    </location>
</feature>
<sequence length="97" mass="10436">MAGLNLRITGSDDDARLVANLLTSVEGIEHVEHINDLMPQMDDPDSSSAGLSDLTQSPGSHVLEVQASNPASAARARQLVQELAFQRDLLVELEDMP</sequence>
<comment type="caution">
    <text evidence="2">The sequence shown here is derived from an EMBL/GenBank/DDBJ whole genome shotgun (WGS) entry which is preliminary data.</text>
</comment>
<dbReference type="STRING" id="336566.ABB30_07635"/>
<dbReference type="PATRIC" id="fig|336566.3.peg.872"/>
<feature type="compositionally biased region" description="Polar residues" evidence="1">
    <location>
        <begin position="46"/>
        <end position="59"/>
    </location>
</feature>
<name>A0A0R0DF79_9GAMM</name>
<evidence type="ECO:0000256" key="1">
    <source>
        <dbReference type="SAM" id="MobiDB-lite"/>
    </source>
</evidence>
<keyword evidence="3" id="KW-1185">Reference proteome</keyword>
<protein>
    <submittedName>
        <fullName evidence="2">Uncharacterized protein</fullName>
    </submittedName>
</protein>
<dbReference type="OrthoDB" id="6044454at2"/>
<dbReference type="AlphaFoldDB" id="A0A0R0DF79"/>
<reference evidence="2 3" key="1">
    <citation type="submission" date="2015-05" db="EMBL/GenBank/DDBJ databases">
        <title>Genome sequencing and analysis of members of genus Stenotrophomonas.</title>
        <authorList>
            <person name="Patil P.P."/>
            <person name="Midha S."/>
            <person name="Patil P.B."/>
        </authorList>
    </citation>
    <scope>NUCLEOTIDE SEQUENCE [LARGE SCALE GENOMIC DNA]</scope>
    <source>
        <strain evidence="2 3">DSM 24757</strain>
    </source>
</reference>
<dbReference type="EMBL" id="LDJM01000018">
    <property type="protein sequence ID" value="KRG77362.1"/>
    <property type="molecule type" value="Genomic_DNA"/>
</dbReference>